<name>A0A8S2A841_ARAAE</name>
<keyword evidence="10" id="KW-1185">Reference proteome</keyword>
<feature type="region of interest" description="Disordered" evidence="6">
    <location>
        <begin position="453"/>
        <end position="477"/>
    </location>
</feature>
<dbReference type="PROSITE" id="PS50081">
    <property type="entry name" value="ZF_DAG_PE_2"/>
    <property type="match status" value="1"/>
</dbReference>
<keyword evidence="3" id="KW-0862">Zinc</keyword>
<evidence type="ECO:0000256" key="6">
    <source>
        <dbReference type="SAM" id="MobiDB-lite"/>
    </source>
</evidence>
<evidence type="ECO:0000256" key="2">
    <source>
        <dbReference type="ARBA" id="ARBA00022737"/>
    </source>
</evidence>
<comment type="caution">
    <text evidence="5">Lacks conserved residue(s) required for the propagation of feature annotation.</text>
</comment>
<evidence type="ECO:0000259" key="7">
    <source>
        <dbReference type="PROSITE" id="PS50081"/>
    </source>
</evidence>
<evidence type="ECO:0000313" key="10">
    <source>
        <dbReference type="Proteomes" id="UP000682877"/>
    </source>
</evidence>
<feature type="compositionally biased region" description="Basic and acidic residues" evidence="6">
    <location>
        <begin position="458"/>
        <end position="467"/>
    </location>
</feature>
<dbReference type="InterPro" id="IPR014977">
    <property type="entry name" value="WRC_dom"/>
</dbReference>
<keyword evidence="1" id="KW-0479">Metal-binding</keyword>
<feature type="domain" description="WRC" evidence="8">
    <location>
        <begin position="163"/>
        <end position="207"/>
    </location>
</feature>
<dbReference type="Pfam" id="PF08879">
    <property type="entry name" value="WRC"/>
    <property type="match status" value="1"/>
</dbReference>
<protein>
    <submittedName>
        <fullName evidence="9">Uncharacterized protein</fullName>
    </submittedName>
</protein>
<gene>
    <name evidence="9" type="ORF">AARE701A_LOCUS11175</name>
</gene>
<dbReference type="Proteomes" id="UP000682877">
    <property type="component" value="Chromosome 4"/>
</dbReference>
<dbReference type="SMART" id="SM00109">
    <property type="entry name" value="C1"/>
    <property type="match status" value="2"/>
</dbReference>
<dbReference type="InterPro" id="IPR004146">
    <property type="entry name" value="DC1"/>
</dbReference>
<dbReference type="SUPFAM" id="SSF57889">
    <property type="entry name" value="Cysteine-rich domain"/>
    <property type="match status" value="2"/>
</dbReference>
<dbReference type="AlphaFoldDB" id="A0A8S2A841"/>
<feature type="domain" description="Phorbol-ester/DAG-type" evidence="7">
    <location>
        <begin position="269"/>
        <end position="324"/>
    </location>
</feature>
<dbReference type="Pfam" id="PF03107">
    <property type="entry name" value="C1_2"/>
    <property type="match status" value="3"/>
</dbReference>
<reference evidence="9" key="1">
    <citation type="submission" date="2021-01" db="EMBL/GenBank/DDBJ databases">
        <authorList>
            <person name="Bezrukov I."/>
        </authorList>
    </citation>
    <scope>NUCLEOTIDE SEQUENCE</scope>
</reference>
<keyword evidence="2" id="KW-0677">Repeat</keyword>
<proteinExistence type="predicted"/>
<organism evidence="9 10">
    <name type="scientific">Arabidopsis arenosa</name>
    <name type="common">Sand rock-cress</name>
    <name type="synonym">Cardaminopsis arenosa</name>
    <dbReference type="NCBI Taxonomy" id="38785"/>
    <lineage>
        <taxon>Eukaryota</taxon>
        <taxon>Viridiplantae</taxon>
        <taxon>Streptophyta</taxon>
        <taxon>Embryophyta</taxon>
        <taxon>Tracheophyta</taxon>
        <taxon>Spermatophyta</taxon>
        <taxon>Magnoliopsida</taxon>
        <taxon>eudicotyledons</taxon>
        <taxon>Gunneridae</taxon>
        <taxon>Pentapetalae</taxon>
        <taxon>rosids</taxon>
        <taxon>malvids</taxon>
        <taxon>Brassicales</taxon>
        <taxon>Brassicaceae</taxon>
        <taxon>Camelineae</taxon>
        <taxon>Arabidopsis</taxon>
    </lineage>
</organism>
<evidence type="ECO:0000256" key="1">
    <source>
        <dbReference type="ARBA" id="ARBA00022723"/>
    </source>
</evidence>
<feature type="region of interest" description="Disordered" evidence="6">
    <location>
        <begin position="76"/>
        <end position="117"/>
    </location>
</feature>
<keyword evidence="4" id="KW-0539">Nucleus</keyword>
<dbReference type="PANTHER" id="PTHR46288">
    <property type="entry name" value="PHORBOL-ESTER/DAG-TYPE DOMAIN-CONTAINING PROTEIN"/>
    <property type="match status" value="1"/>
</dbReference>
<dbReference type="InterPro" id="IPR002219">
    <property type="entry name" value="PKC_DAG/PE"/>
</dbReference>
<evidence type="ECO:0000313" key="9">
    <source>
        <dbReference type="EMBL" id="CAE6044254.1"/>
    </source>
</evidence>
<dbReference type="GO" id="GO:0046872">
    <property type="term" value="F:metal ion binding"/>
    <property type="evidence" value="ECO:0007669"/>
    <property type="project" value="UniProtKB-KW"/>
</dbReference>
<feature type="region of interest" description="Disordered" evidence="6">
    <location>
        <begin position="137"/>
        <end position="169"/>
    </location>
</feature>
<sequence length="528" mass="57074">MRIRKRQVPLPLASLLPVPLSDLYFNRSPTATARYFRGGYRDGGEGFGSLHLSLPPPSPISDRLIQRDLMKKKEVKALDDNGGDGDVDVMSRTDASGSKNVNLRGESDSSTQVVEKNEKVASLRKRRGFINFEDYEDEEDEEASGGGGGNKGKKKGKKNGGALEEGSRCSRVNGRGWRCCQQTLVGYSLCEHHLGKGRVRSMNKSGGGRGGEKKAVVVEVKKKRVKLGMVKARSISSLLGQTSTSGGSGDVEGEISAPADQFAACDNHPHTLKLQQIQTHGSSDSLVICSGCESAISDSETAYICSTCDFNLHEKCGNAVRGMQHPSHAGLHHLTLVPYTTYSAGTFLCRACGSIGGKGFSYCCPLCDFDLHVQCAHLPQVTVHESHPLHSLLLVYNSTPAMSFTQFGFGNQLVCNICNMAMDGRFWSYNCYACNYHIHASCAVNKPKPVAPSAEKCGTSDEGKTPHAESVPVQGLETEQTEQVAATTEQVEDPALRQQLELQKLQLELDMSSALANMIGSFNLSSFV</sequence>
<dbReference type="InterPro" id="IPR046349">
    <property type="entry name" value="C1-like_sf"/>
</dbReference>
<dbReference type="PROSITE" id="PS51667">
    <property type="entry name" value="WRC"/>
    <property type="match status" value="1"/>
</dbReference>
<accession>A0A8S2A841</accession>
<dbReference type="PANTHER" id="PTHR46288:SF68">
    <property type="entry name" value="DC1 DOMAIN-CONTAINING PROTEIN"/>
    <property type="match status" value="1"/>
</dbReference>
<evidence type="ECO:0000256" key="5">
    <source>
        <dbReference type="PROSITE-ProRule" id="PRU01002"/>
    </source>
</evidence>
<dbReference type="EMBL" id="LR999454">
    <property type="protein sequence ID" value="CAE6044254.1"/>
    <property type="molecule type" value="Genomic_DNA"/>
</dbReference>
<evidence type="ECO:0000256" key="4">
    <source>
        <dbReference type="ARBA" id="ARBA00023242"/>
    </source>
</evidence>
<evidence type="ECO:0000259" key="8">
    <source>
        <dbReference type="PROSITE" id="PS51667"/>
    </source>
</evidence>
<evidence type="ECO:0000256" key="3">
    <source>
        <dbReference type="ARBA" id="ARBA00022833"/>
    </source>
</evidence>